<keyword evidence="2" id="KW-0812">Transmembrane</keyword>
<feature type="transmembrane region" description="Helical" evidence="2">
    <location>
        <begin position="149"/>
        <end position="169"/>
    </location>
</feature>
<accession>A0A6J6Z904</accession>
<organism evidence="3">
    <name type="scientific">freshwater metagenome</name>
    <dbReference type="NCBI Taxonomy" id="449393"/>
    <lineage>
        <taxon>unclassified sequences</taxon>
        <taxon>metagenomes</taxon>
        <taxon>ecological metagenomes</taxon>
    </lineage>
</organism>
<dbReference type="PROSITE" id="PS51257">
    <property type="entry name" value="PROKAR_LIPOPROTEIN"/>
    <property type="match status" value="1"/>
</dbReference>
<name>A0A6J6Z904_9ZZZZ</name>
<evidence type="ECO:0000313" key="4">
    <source>
        <dbReference type="EMBL" id="CAB5069446.1"/>
    </source>
</evidence>
<keyword evidence="2" id="KW-1133">Transmembrane helix</keyword>
<protein>
    <submittedName>
        <fullName evidence="3">Unannotated protein</fullName>
    </submittedName>
</protein>
<reference evidence="3" key="1">
    <citation type="submission" date="2020-05" db="EMBL/GenBank/DDBJ databases">
        <authorList>
            <person name="Chiriac C."/>
            <person name="Salcher M."/>
            <person name="Ghai R."/>
            <person name="Kavagutti S V."/>
        </authorList>
    </citation>
    <scope>NUCLEOTIDE SEQUENCE</scope>
</reference>
<feature type="region of interest" description="Disordered" evidence="1">
    <location>
        <begin position="175"/>
        <end position="209"/>
    </location>
</feature>
<evidence type="ECO:0000313" key="3">
    <source>
        <dbReference type="EMBL" id="CAB4817969.1"/>
    </source>
</evidence>
<dbReference type="EMBL" id="CAFBQW010000363">
    <property type="protein sequence ID" value="CAB5069446.1"/>
    <property type="molecule type" value="Genomic_DNA"/>
</dbReference>
<keyword evidence="2" id="KW-0472">Membrane</keyword>
<gene>
    <name evidence="3" type="ORF">UFOPK3046_01593</name>
    <name evidence="4" type="ORF">UFOPK4354_02107</name>
</gene>
<proteinExistence type="predicted"/>
<evidence type="ECO:0000256" key="1">
    <source>
        <dbReference type="SAM" id="MobiDB-lite"/>
    </source>
</evidence>
<evidence type="ECO:0000256" key="2">
    <source>
        <dbReference type="SAM" id="Phobius"/>
    </source>
</evidence>
<dbReference type="AlphaFoldDB" id="A0A6J6Z904"/>
<sequence>MTRALTICALFLLGFLATSCGDLLATNQADAVVKIEADDQPAVLQTRQEILASAGTWGGTRVGEETTQPNETALEFSLPGENLEIALGALGRLDARVVATEIDVDAQQIDRAQTPAESTGTASAPDPADSKVRLRVEVTQAASVGAGGLLRFIMAIFSLIGMVATAIWAKNRFTGRSKPTARPPRRRIEKIASFEDPPTQETPRVPPQW</sequence>
<dbReference type="EMBL" id="CAFAAQ010000177">
    <property type="protein sequence ID" value="CAB4817969.1"/>
    <property type="molecule type" value="Genomic_DNA"/>
</dbReference>